<protein>
    <submittedName>
        <fullName evidence="1">Uncharacterized protein</fullName>
    </submittedName>
</protein>
<name>A0ABD3B531_9GENT</name>
<evidence type="ECO:0000313" key="2">
    <source>
        <dbReference type="Proteomes" id="UP001630127"/>
    </source>
</evidence>
<dbReference type="AlphaFoldDB" id="A0ABD3B531"/>
<keyword evidence="2" id="KW-1185">Reference proteome</keyword>
<organism evidence="1 2">
    <name type="scientific">Cinchona calisaya</name>
    <dbReference type="NCBI Taxonomy" id="153742"/>
    <lineage>
        <taxon>Eukaryota</taxon>
        <taxon>Viridiplantae</taxon>
        <taxon>Streptophyta</taxon>
        <taxon>Embryophyta</taxon>
        <taxon>Tracheophyta</taxon>
        <taxon>Spermatophyta</taxon>
        <taxon>Magnoliopsida</taxon>
        <taxon>eudicotyledons</taxon>
        <taxon>Gunneridae</taxon>
        <taxon>Pentapetalae</taxon>
        <taxon>asterids</taxon>
        <taxon>lamiids</taxon>
        <taxon>Gentianales</taxon>
        <taxon>Rubiaceae</taxon>
        <taxon>Cinchonoideae</taxon>
        <taxon>Cinchoneae</taxon>
        <taxon>Cinchona</taxon>
    </lineage>
</organism>
<sequence length="113" mass="12444">MEGYLNDSAGSNRMQYCSSWGPTVSCTSASFTKRAHVRSMAPTACNMVQVSDQRFSSLSAFSIKRAHVGNISRPSGHIQTALPFKEVPYSKSVIPMGRGPYPTLVPFERRDLN</sequence>
<gene>
    <name evidence="1" type="ORF">ACH5RR_001804</name>
</gene>
<accession>A0ABD3B531</accession>
<comment type="caution">
    <text evidence="1">The sequence shown here is derived from an EMBL/GenBank/DDBJ whole genome shotgun (WGS) entry which is preliminary data.</text>
</comment>
<proteinExistence type="predicted"/>
<dbReference type="EMBL" id="JBJUIK010000001">
    <property type="protein sequence ID" value="KAL3538438.1"/>
    <property type="molecule type" value="Genomic_DNA"/>
</dbReference>
<evidence type="ECO:0000313" key="1">
    <source>
        <dbReference type="EMBL" id="KAL3538438.1"/>
    </source>
</evidence>
<dbReference type="Proteomes" id="UP001630127">
    <property type="component" value="Unassembled WGS sequence"/>
</dbReference>
<reference evidence="1 2" key="1">
    <citation type="submission" date="2024-11" db="EMBL/GenBank/DDBJ databases">
        <title>A near-complete genome assembly of Cinchona calisaya.</title>
        <authorList>
            <person name="Lian D.C."/>
            <person name="Zhao X.W."/>
            <person name="Wei L."/>
        </authorList>
    </citation>
    <scope>NUCLEOTIDE SEQUENCE [LARGE SCALE GENOMIC DNA]</scope>
    <source>
        <tissue evidence="1">Nenye</tissue>
    </source>
</reference>